<keyword evidence="2" id="KW-0255">Endonuclease</keyword>
<keyword evidence="2" id="KW-0378">Hydrolase</keyword>
<dbReference type="InterPro" id="IPR007569">
    <property type="entry name" value="DUF559"/>
</dbReference>
<proteinExistence type="predicted"/>
<dbReference type="InterPro" id="IPR011335">
    <property type="entry name" value="Restrct_endonuc-II-like"/>
</dbReference>
<dbReference type="OrthoDB" id="9798754at2"/>
<evidence type="ECO:0000313" key="3">
    <source>
        <dbReference type="Proteomes" id="UP000260823"/>
    </source>
</evidence>
<feature type="domain" description="DUF559" evidence="1">
    <location>
        <begin position="11"/>
        <end position="119"/>
    </location>
</feature>
<name>A0A3E2NXY7_9SPHI</name>
<dbReference type="EMBL" id="QWDE01000001">
    <property type="protein sequence ID" value="RFZ85888.1"/>
    <property type="molecule type" value="Genomic_DNA"/>
</dbReference>
<dbReference type="CDD" id="cd01038">
    <property type="entry name" value="Endonuclease_DUF559"/>
    <property type="match status" value="1"/>
</dbReference>
<dbReference type="SUPFAM" id="SSF52980">
    <property type="entry name" value="Restriction endonuclease-like"/>
    <property type="match status" value="1"/>
</dbReference>
<organism evidence="2 3">
    <name type="scientific">Mucilaginibacter terrenus</name>
    <dbReference type="NCBI Taxonomy" id="2482727"/>
    <lineage>
        <taxon>Bacteria</taxon>
        <taxon>Pseudomonadati</taxon>
        <taxon>Bacteroidota</taxon>
        <taxon>Sphingobacteriia</taxon>
        <taxon>Sphingobacteriales</taxon>
        <taxon>Sphingobacteriaceae</taxon>
        <taxon>Mucilaginibacter</taxon>
    </lineage>
</organism>
<dbReference type="RefSeq" id="WP_117382784.1">
    <property type="nucleotide sequence ID" value="NZ_QWDE01000001.1"/>
</dbReference>
<gene>
    <name evidence="2" type="ORF">DYU05_09970</name>
</gene>
<dbReference type="InterPro" id="IPR047216">
    <property type="entry name" value="Endonuclease_DUF559_bact"/>
</dbReference>
<keyword evidence="3" id="KW-1185">Reference proteome</keyword>
<accession>A0A3E2NXY7</accession>
<sequence>MKRVIIPYNSKLKLLARKLRNESTIGEILLWKELRNKKFYSFDFHRQKPLLNYIVDFYCYELNLVIEIDGSYHDNEEQHASDVSRDLELAKYNLTVLRFTEMEIRQDILNVFRTIEMHIEAQGFNIDK</sequence>
<comment type="caution">
    <text evidence="2">The sequence shown here is derived from an EMBL/GenBank/DDBJ whole genome shotgun (WGS) entry which is preliminary data.</text>
</comment>
<dbReference type="Gene3D" id="3.40.960.10">
    <property type="entry name" value="VSR Endonuclease"/>
    <property type="match status" value="1"/>
</dbReference>
<reference evidence="2 3" key="1">
    <citation type="submission" date="2018-08" db="EMBL/GenBank/DDBJ databases">
        <title>Mucilaginibacter terrae sp. nov., isolated from manganese diggings.</title>
        <authorList>
            <person name="Huang Y."/>
            <person name="Zhou Z."/>
        </authorList>
    </citation>
    <scope>NUCLEOTIDE SEQUENCE [LARGE SCALE GENOMIC DNA]</scope>
    <source>
        <strain evidence="2 3">ZH6</strain>
    </source>
</reference>
<protein>
    <submittedName>
        <fullName evidence="2">Endonuclease domain-containing protein</fullName>
    </submittedName>
</protein>
<dbReference type="Pfam" id="PF04480">
    <property type="entry name" value="DUF559"/>
    <property type="match status" value="1"/>
</dbReference>
<dbReference type="AlphaFoldDB" id="A0A3E2NXY7"/>
<keyword evidence="2" id="KW-0540">Nuclease</keyword>
<dbReference type="Proteomes" id="UP000260823">
    <property type="component" value="Unassembled WGS sequence"/>
</dbReference>
<dbReference type="PANTHER" id="PTHR38590">
    <property type="entry name" value="BLL0828 PROTEIN"/>
    <property type="match status" value="1"/>
</dbReference>
<evidence type="ECO:0000259" key="1">
    <source>
        <dbReference type="Pfam" id="PF04480"/>
    </source>
</evidence>
<dbReference type="GO" id="GO:0004519">
    <property type="term" value="F:endonuclease activity"/>
    <property type="evidence" value="ECO:0007669"/>
    <property type="project" value="UniProtKB-KW"/>
</dbReference>
<evidence type="ECO:0000313" key="2">
    <source>
        <dbReference type="EMBL" id="RFZ85888.1"/>
    </source>
</evidence>
<dbReference type="PANTHER" id="PTHR38590:SF1">
    <property type="entry name" value="BLL0828 PROTEIN"/>
    <property type="match status" value="1"/>
</dbReference>